<evidence type="ECO:0000256" key="2">
    <source>
        <dbReference type="ARBA" id="ARBA00022723"/>
    </source>
</evidence>
<evidence type="ECO:0000256" key="4">
    <source>
        <dbReference type="ARBA" id="ARBA00022771"/>
    </source>
</evidence>
<evidence type="ECO:0000313" key="14">
    <source>
        <dbReference type="EMBL" id="KAJ3256557.1"/>
    </source>
</evidence>
<dbReference type="SUPFAM" id="SSF52540">
    <property type="entry name" value="P-loop containing nucleoside triphosphate hydrolases"/>
    <property type="match status" value="2"/>
</dbReference>
<keyword evidence="3" id="KW-0547">Nucleotide-binding</keyword>
<evidence type="ECO:0000256" key="7">
    <source>
        <dbReference type="ARBA" id="ARBA00022833"/>
    </source>
</evidence>
<evidence type="ECO:0000256" key="10">
    <source>
        <dbReference type="SAM" id="Coils"/>
    </source>
</evidence>
<keyword evidence="8" id="KW-0067">ATP-binding</keyword>
<dbReference type="InterPro" id="IPR001650">
    <property type="entry name" value="Helicase_C-like"/>
</dbReference>
<dbReference type="GO" id="GO:0000724">
    <property type="term" value="P:double-strand break repair via homologous recombination"/>
    <property type="evidence" value="ECO:0007669"/>
    <property type="project" value="TreeGrafter"/>
</dbReference>
<evidence type="ECO:0000259" key="13">
    <source>
        <dbReference type="PROSITE" id="PS51192"/>
    </source>
</evidence>
<dbReference type="Pfam" id="PF00097">
    <property type="entry name" value="zf-C3HC4"/>
    <property type="match status" value="1"/>
</dbReference>
<dbReference type="Gene3D" id="3.30.40.10">
    <property type="entry name" value="Zinc/RING finger domain, C3HC4 (zinc finger)"/>
    <property type="match status" value="2"/>
</dbReference>
<dbReference type="InterPro" id="IPR017907">
    <property type="entry name" value="Znf_RING_CS"/>
</dbReference>
<dbReference type="InterPro" id="IPR013083">
    <property type="entry name" value="Znf_RING/FYVE/PHD"/>
</dbReference>
<evidence type="ECO:0000256" key="3">
    <source>
        <dbReference type="ARBA" id="ARBA00022741"/>
    </source>
</evidence>
<dbReference type="PROSITE" id="PS51192">
    <property type="entry name" value="HELICASE_ATP_BIND_1"/>
    <property type="match status" value="1"/>
</dbReference>
<feature type="domain" description="RING-type" evidence="12">
    <location>
        <begin position="1490"/>
        <end position="1537"/>
    </location>
</feature>
<evidence type="ECO:0000256" key="8">
    <source>
        <dbReference type="ARBA" id="ARBA00022840"/>
    </source>
</evidence>
<dbReference type="InterPro" id="IPR014001">
    <property type="entry name" value="Helicase_ATP-bd"/>
</dbReference>
<dbReference type="Pfam" id="PF00271">
    <property type="entry name" value="Helicase_C"/>
    <property type="match status" value="1"/>
</dbReference>
<dbReference type="InterPro" id="IPR050628">
    <property type="entry name" value="SNF2_RAD54_helicase_TF"/>
</dbReference>
<dbReference type="Gene3D" id="3.40.50.300">
    <property type="entry name" value="P-loop containing nucleotide triphosphate hydrolases"/>
    <property type="match status" value="1"/>
</dbReference>
<dbReference type="SMART" id="SM00487">
    <property type="entry name" value="DEXDc"/>
    <property type="match status" value="1"/>
</dbReference>
<feature type="coiled-coil region" evidence="10">
    <location>
        <begin position="1028"/>
        <end position="1055"/>
    </location>
</feature>
<dbReference type="GO" id="GO:0005524">
    <property type="term" value="F:ATP binding"/>
    <property type="evidence" value="ECO:0007669"/>
    <property type="project" value="UniProtKB-KW"/>
</dbReference>
<feature type="compositionally biased region" description="Polar residues" evidence="11">
    <location>
        <begin position="915"/>
        <end position="924"/>
    </location>
</feature>
<comment type="caution">
    <text evidence="14">The sequence shown here is derived from an EMBL/GenBank/DDBJ whole genome shotgun (WGS) entry which is preliminary data.</text>
</comment>
<keyword evidence="2" id="KW-0479">Metal-binding</keyword>
<dbReference type="InterPro" id="IPR038718">
    <property type="entry name" value="SNF2-like_sf"/>
</dbReference>
<dbReference type="GO" id="GO:0008094">
    <property type="term" value="F:ATP-dependent activity, acting on DNA"/>
    <property type="evidence" value="ECO:0007669"/>
    <property type="project" value="TreeGrafter"/>
</dbReference>
<accession>A0AAD5UFC5</accession>
<evidence type="ECO:0000256" key="9">
    <source>
        <dbReference type="PROSITE-ProRule" id="PRU00175"/>
    </source>
</evidence>
<dbReference type="InterPro" id="IPR000330">
    <property type="entry name" value="SNF2_N"/>
</dbReference>
<proteinExistence type="inferred from homology"/>
<dbReference type="Proteomes" id="UP001210925">
    <property type="component" value="Unassembled WGS sequence"/>
</dbReference>
<dbReference type="CDD" id="cd18793">
    <property type="entry name" value="SF2_C_SNF"/>
    <property type="match status" value="1"/>
</dbReference>
<name>A0AAD5UFC5_9FUNG</name>
<evidence type="ECO:0000256" key="11">
    <source>
        <dbReference type="SAM" id="MobiDB-lite"/>
    </source>
</evidence>
<dbReference type="PROSITE" id="PS50089">
    <property type="entry name" value="ZF_RING_2"/>
    <property type="match status" value="1"/>
</dbReference>
<dbReference type="CDD" id="cd16449">
    <property type="entry name" value="RING-HC"/>
    <property type="match status" value="1"/>
</dbReference>
<dbReference type="InterPro" id="IPR027417">
    <property type="entry name" value="P-loop_NTPase"/>
</dbReference>
<dbReference type="SUPFAM" id="SSF57850">
    <property type="entry name" value="RING/U-box"/>
    <property type="match status" value="1"/>
</dbReference>
<keyword evidence="7" id="KW-0862">Zinc</keyword>
<comment type="similarity">
    <text evidence="1">Belongs to the SNF2/RAD54 helicase family.</text>
</comment>
<dbReference type="SUPFAM" id="SSF57903">
    <property type="entry name" value="FYVE/PHD zinc finger"/>
    <property type="match status" value="1"/>
</dbReference>
<keyword evidence="6" id="KW-0347">Helicase</keyword>
<dbReference type="Pfam" id="PF00176">
    <property type="entry name" value="SNF2-rel_dom"/>
    <property type="match status" value="1"/>
</dbReference>
<gene>
    <name evidence="14" type="ORF">HK103_005300</name>
</gene>
<dbReference type="PROSITE" id="PS50096">
    <property type="entry name" value="IQ"/>
    <property type="match status" value="1"/>
</dbReference>
<protein>
    <submittedName>
        <fullName evidence="14">Uncharacterized protein</fullName>
    </submittedName>
</protein>
<keyword evidence="10" id="KW-0175">Coiled coil</keyword>
<sequence>METNRTKEEIIQFVEELGLPNDASNPLLNQLRNGRNVVSVWKNRSKVDWEKYHGITGVDIYNYLHTIEEGSFKIDQNNEYIRYTEIATTLKHDESVQVICDRLMKITCSKLEHQVPFIFLEGSSGTGKSQMAFNIMSRLEGQRLCFYLLFKTPGSNAQKIYQNFWYISSLFDKCVKQDQIHYEGSESLASRDLFVKSLYIYGFISKLLSGSEGGDVCISPVSGKEVLEQMENLGLPQKRPIFLIDECILPIWESMSELRFVRNCFRSLGLGLVMLGTDSRAAQLPSNIGDSSRTDGAIPWCYIFGSYPPTNLDIIKLPDNSPSWYQEILKNSRPLFACILTNALKNGVEDFDALLKTAFEKVVDVKKIFRNYYGQLGQIRLFQNAHAKIQDFGDQPTALIHSHFAQLSGEKNLVLNNDGCLAGQDEMWNPCSEFPLVSNDVLLYLILMSGKGYPAFQINSRPCPYAHFFLNTVFNVDHRRHMLDLSNRMQRSNDGNFLESLLCTTVCLSSHCNGIGGVSLKEFLLNLIFQLQNAPLNREDVVINNLEMLASKQNMKIPFLSPPNMRWPEYLLEIPNSNFGNLERAKNADKAELLVNISAEAKDYGKTLRLETLREILQRIPVNTQLHLVFTRKLQDTYFNRRAKAFRDEFGNSHTLNMAYFKIDASQPNTCLERIGGLPDTVTGGNGIVIFKVNQTDYYCTACKANFHISCLKKKSTSLPTRRTFVCQDCTENKTNNIKPEVEGKETLKENIPNSNGSLKKEMEFSDPLKPKSIASPVKQNPEELVTQAVIEEMEKSVADVNLDNQVSVELEPVSKIQVLDVAKEKQPTKDSNYQVIEIPDMDEPDISEQLQVVSECKKVMQTPTSTKKAYEVIDLDSEEDLNKVPSIEQNSVNESSQTTAQSQAQDTDHTQTTEITSTESPTDSLKRKAQLDQESFLLQMDLDITKLGQTPVKPSLEKRRKVLESISKPITINLQKKEKNSWYDKNDNCEVIDLTEKQLADLKLKQLSKFKLVELEQNVIEVEPEDLEESEDSEDEWERRMQQYAENEQLLKNLEGDVTKTIMDNIPTDAKLERDLKAIKSELIKSNGGNGTPRGLSVTLMEHQVHGLAWMMYMEQDDKKRGGILADDMGLGKTIQTLALLHQNRVYPCSDRGGTLIVAPLALIHQWKREIKDKSRTNLNVKVHHGSDRIKDHKDLRKFDIVITTYSVLQLDAPEEAQELADGTIVPEKRPGVLYKARFQRVVLDEAHIIKNRKSRISKAVYLLDAEYRFSLSGTPLQNCVDDIYSQFRFLKVPIWSNHKEFTQSISKHIYRDDMQKSKAAIQKLQAVLRGYLLRRTKDAKDTYGDPIIKLVDRNVEIEKIQLNPAERQFYDIISKKANAEFDNIMGAAHGMFNYTSILVLLLRLRQAASHPHLIKEVFEEARVGNYNLTFMQFSSGILNQMENRNGLLDFVSGEESPELSAAKWKLSRAAFDSVISSARSGELIYQSCPLCSDVVSNGKVSYCGHTFCAECIESYLQTNAFGEEEDFTKPCPVCRHSMEQNELISVNVFLPSRQTRNDTPLPVGDAEMQLKSVLEQFHPDGGFHDWITSSKVDKMIEILQKIREESRIARARGEDPIKTVFYPMDIVYANSPGCAEYPEIQYDGSMSSEEREKAVHDFMTDKSILVAFVSLKCGGVGLNLTAASRVILLGNYSLTLKIYGGTQAVDDSVEDRILVLQDQKRALADGALGEGEFKIPRLTRQDLRFLFRKDSQRRPPDFPIIPSGTPFFE</sequence>
<dbReference type="PANTHER" id="PTHR45626">
    <property type="entry name" value="TRANSCRIPTION TERMINATION FACTOR 2-RELATED"/>
    <property type="match status" value="1"/>
</dbReference>
<dbReference type="GO" id="GO:0008270">
    <property type="term" value="F:zinc ion binding"/>
    <property type="evidence" value="ECO:0007669"/>
    <property type="project" value="UniProtKB-KW"/>
</dbReference>
<feature type="compositionally biased region" description="Low complexity" evidence="11">
    <location>
        <begin position="896"/>
        <end position="906"/>
    </location>
</feature>
<dbReference type="Gene3D" id="3.40.50.10810">
    <property type="entry name" value="Tandem AAA-ATPase domain"/>
    <property type="match status" value="1"/>
</dbReference>
<dbReference type="SMART" id="SM00184">
    <property type="entry name" value="RING"/>
    <property type="match status" value="1"/>
</dbReference>
<dbReference type="InterPro" id="IPR001841">
    <property type="entry name" value="Znf_RING"/>
</dbReference>
<feature type="domain" description="Helicase ATP-binding" evidence="13">
    <location>
        <begin position="1115"/>
        <end position="1295"/>
    </location>
</feature>
<dbReference type="CDD" id="cd15489">
    <property type="entry name" value="PHD_SF"/>
    <property type="match status" value="1"/>
</dbReference>
<keyword evidence="5" id="KW-0378">Hydrolase</keyword>
<evidence type="ECO:0000256" key="6">
    <source>
        <dbReference type="ARBA" id="ARBA00022806"/>
    </source>
</evidence>
<dbReference type="GO" id="GO:0016787">
    <property type="term" value="F:hydrolase activity"/>
    <property type="evidence" value="ECO:0007669"/>
    <property type="project" value="UniProtKB-KW"/>
</dbReference>
<dbReference type="InterPro" id="IPR049730">
    <property type="entry name" value="SNF2/RAD54-like_C"/>
</dbReference>
<dbReference type="GO" id="GO:0005634">
    <property type="term" value="C:nucleus"/>
    <property type="evidence" value="ECO:0007669"/>
    <property type="project" value="TreeGrafter"/>
</dbReference>
<dbReference type="GO" id="GO:0005737">
    <property type="term" value="C:cytoplasm"/>
    <property type="evidence" value="ECO:0007669"/>
    <property type="project" value="TreeGrafter"/>
</dbReference>
<feature type="region of interest" description="Disordered" evidence="11">
    <location>
        <begin position="889"/>
        <end position="929"/>
    </location>
</feature>
<evidence type="ECO:0000313" key="15">
    <source>
        <dbReference type="Proteomes" id="UP001210925"/>
    </source>
</evidence>
<dbReference type="PROSITE" id="PS00518">
    <property type="entry name" value="ZF_RING_1"/>
    <property type="match status" value="1"/>
</dbReference>
<dbReference type="PANTHER" id="PTHR45626:SF16">
    <property type="entry name" value="ATP-DEPENDENT HELICASE ULS1"/>
    <property type="match status" value="1"/>
</dbReference>
<dbReference type="InterPro" id="IPR018957">
    <property type="entry name" value="Znf_C3HC4_RING-type"/>
</dbReference>
<dbReference type="GO" id="GO:0004386">
    <property type="term" value="F:helicase activity"/>
    <property type="evidence" value="ECO:0007669"/>
    <property type="project" value="UniProtKB-KW"/>
</dbReference>
<dbReference type="CDD" id="cd18008">
    <property type="entry name" value="DEXDc_SHPRH-like"/>
    <property type="match status" value="1"/>
</dbReference>
<dbReference type="InterPro" id="IPR011011">
    <property type="entry name" value="Znf_FYVE_PHD"/>
</dbReference>
<evidence type="ECO:0000256" key="1">
    <source>
        <dbReference type="ARBA" id="ARBA00007025"/>
    </source>
</evidence>
<evidence type="ECO:0000256" key="5">
    <source>
        <dbReference type="ARBA" id="ARBA00022801"/>
    </source>
</evidence>
<keyword evidence="4 9" id="KW-0863">Zinc-finger</keyword>
<reference evidence="14" key="1">
    <citation type="submission" date="2020-05" db="EMBL/GenBank/DDBJ databases">
        <title>Phylogenomic resolution of chytrid fungi.</title>
        <authorList>
            <person name="Stajich J.E."/>
            <person name="Amses K."/>
            <person name="Simmons R."/>
            <person name="Seto K."/>
            <person name="Myers J."/>
            <person name="Bonds A."/>
            <person name="Quandt C.A."/>
            <person name="Barry K."/>
            <person name="Liu P."/>
            <person name="Grigoriev I."/>
            <person name="Longcore J.E."/>
            <person name="James T.Y."/>
        </authorList>
    </citation>
    <scope>NUCLEOTIDE SEQUENCE</scope>
    <source>
        <strain evidence="14">PLAUS21</strain>
    </source>
</reference>
<evidence type="ECO:0000259" key="12">
    <source>
        <dbReference type="PROSITE" id="PS50089"/>
    </source>
</evidence>
<organism evidence="14 15">
    <name type="scientific">Boothiomyces macroporosus</name>
    <dbReference type="NCBI Taxonomy" id="261099"/>
    <lineage>
        <taxon>Eukaryota</taxon>
        <taxon>Fungi</taxon>
        <taxon>Fungi incertae sedis</taxon>
        <taxon>Chytridiomycota</taxon>
        <taxon>Chytridiomycota incertae sedis</taxon>
        <taxon>Chytridiomycetes</taxon>
        <taxon>Rhizophydiales</taxon>
        <taxon>Terramycetaceae</taxon>
        <taxon>Boothiomyces</taxon>
    </lineage>
</organism>
<keyword evidence="15" id="KW-1185">Reference proteome</keyword>
<dbReference type="EMBL" id="JADGKB010000049">
    <property type="protein sequence ID" value="KAJ3256557.1"/>
    <property type="molecule type" value="Genomic_DNA"/>
</dbReference>